<dbReference type="Proteomes" id="UP000034406">
    <property type="component" value="Unassembled WGS sequence"/>
</dbReference>
<feature type="transmembrane region" description="Helical" evidence="1">
    <location>
        <begin position="227"/>
        <end position="245"/>
    </location>
</feature>
<dbReference type="Pfam" id="PF26514">
    <property type="entry name" value="DUF8173"/>
    <property type="match status" value="1"/>
</dbReference>
<comment type="caution">
    <text evidence="4">The sequence shown here is derived from an EMBL/GenBank/DDBJ whole genome shotgun (WGS) entry which is preliminary data.</text>
</comment>
<organism evidence="4 5">
    <name type="scientific">Candidatus Shapirobacteria bacterium GW2011_GWE2_38_30</name>
    <dbReference type="NCBI Taxonomy" id="1618490"/>
    <lineage>
        <taxon>Bacteria</taxon>
        <taxon>Candidatus Shapironibacteriota</taxon>
    </lineage>
</organism>
<reference evidence="4 5" key="1">
    <citation type="journal article" date="2015" name="Nature">
        <title>rRNA introns, odd ribosomes, and small enigmatic genomes across a large radiation of phyla.</title>
        <authorList>
            <person name="Brown C.T."/>
            <person name="Hug L.A."/>
            <person name="Thomas B.C."/>
            <person name="Sharon I."/>
            <person name="Castelle C.J."/>
            <person name="Singh A."/>
            <person name="Wilkins M.J."/>
            <person name="Williams K.H."/>
            <person name="Banfield J.F."/>
        </authorList>
    </citation>
    <scope>NUCLEOTIDE SEQUENCE [LARGE SCALE GENOMIC DNA]</scope>
</reference>
<feature type="domain" description="DUF8173" evidence="3">
    <location>
        <begin position="202"/>
        <end position="369"/>
    </location>
</feature>
<feature type="transmembrane region" description="Helical" evidence="1">
    <location>
        <begin position="265"/>
        <end position="289"/>
    </location>
</feature>
<evidence type="ECO:0000313" key="5">
    <source>
        <dbReference type="Proteomes" id="UP000034406"/>
    </source>
</evidence>
<evidence type="ECO:0000256" key="1">
    <source>
        <dbReference type="SAM" id="Phobius"/>
    </source>
</evidence>
<feature type="signal peptide" evidence="2">
    <location>
        <begin position="1"/>
        <end position="24"/>
    </location>
</feature>
<proteinExistence type="predicted"/>
<feature type="transmembrane region" description="Helical" evidence="1">
    <location>
        <begin position="356"/>
        <end position="374"/>
    </location>
</feature>
<feature type="chain" id="PRO_5002533740" description="DUF8173 domain-containing protein" evidence="2">
    <location>
        <begin position="25"/>
        <end position="381"/>
    </location>
</feature>
<evidence type="ECO:0000256" key="2">
    <source>
        <dbReference type="SAM" id="SignalP"/>
    </source>
</evidence>
<keyword evidence="1" id="KW-0472">Membrane</keyword>
<evidence type="ECO:0000313" key="4">
    <source>
        <dbReference type="EMBL" id="KKQ71071.1"/>
    </source>
</evidence>
<feature type="transmembrane region" description="Helical" evidence="1">
    <location>
        <begin position="333"/>
        <end position="350"/>
    </location>
</feature>
<keyword evidence="1" id="KW-0812">Transmembrane</keyword>
<name>A0A0G0N1P2_9BACT</name>
<dbReference type="InterPro" id="IPR058486">
    <property type="entry name" value="DUF8173"/>
</dbReference>
<keyword evidence="1" id="KW-1133">Transmembrane helix</keyword>
<accession>A0A0G0N1P2</accession>
<sequence length="381" mass="41677">MKNIIKNLVFTLILFLISANPARAMFFQSGENINLPSDQVYDESVLIAGSQITINSTINGDLYCAGRDILINAQVNGSIFCVGQNIKISGIIQNNLFAAGQNIITDASVSNLTTLGQSLTVQPAANISQDAILAGQDINLSGTFGRDLTVAGENFTLNTAVVRHVYFYGQNINLQPESSIAGNLDYYIPQDIQVNLNKELVAGTISAHRLDTPTTPKQPIITPVANFVHVIYSIISFLIIGLVLLSLNPKRTLSIISIINTRSLVAFLVGFAVLILTPFAFIILLITVIGIPLAFLILFVYIIAIITATVYSSLSFGQMLVHRFNLSDKYFQPTYYLLIGLPVLWLIFNIPFVGWFIAMVSFFLGLGAFFLSFLPSSTHNK</sequence>
<evidence type="ECO:0000259" key="3">
    <source>
        <dbReference type="Pfam" id="PF26514"/>
    </source>
</evidence>
<dbReference type="STRING" id="1618490.US90_C0004G0023"/>
<protein>
    <recommendedName>
        <fullName evidence="3">DUF8173 domain-containing protein</fullName>
    </recommendedName>
</protein>
<gene>
    <name evidence="4" type="ORF">US90_C0004G0023</name>
</gene>
<dbReference type="AlphaFoldDB" id="A0A0G0N1P2"/>
<keyword evidence="2" id="KW-0732">Signal</keyword>
<feature type="transmembrane region" description="Helical" evidence="1">
    <location>
        <begin position="295"/>
        <end position="321"/>
    </location>
</feature>
<dbReference type="EMBL" id="LBUT01000004">
    <property type="protein sequence ID" value="KKQ71071.1"/>
    <property type="molecule type" value="Genomic_DNA"/>
</dbReference>